<accession>A0A6I1FLX0</accession>
<feature type="signal peptide" evidence="1">
    <location>
        <begin position="1"/>
        <end position="20"/>
    </location>
</feature>
<reference evidence="2 3" key="1">
    <citation type="submission" date="2019-10" db="EMBL/GenBank/DDBJ databases">
        <title>Bacillus aerolatum sp. nov., isolated from bioaerosol of sport playgrounds.</title>
        <authorList>
            <person name="Chen P."/>
            <person name="Zhang G."/>
        </authorList>
    </citation>
    <scope>NUCLEOTIDE SEQUENCE [LARGE SCALE GENOMIC DNA]</scope>
    <source>
        <strain evidence="2 3">CX253</strain>
    </source>
</reference>
<name>A0A6I1FLX0_9BACI</name>
<dbReference type="PROSITE" id="PS51257">
    <property type="entry name" value="PROKAR_LIPOPROTEIN"/>
    <property type="match status" value="1"/>
</dbReference>
<gene>
    <name evidence="2" type="ORF">F9802_09545</name>
</gene>
<organism evidence="2 3">
    <name type="scientific">Bacillus aerolatus</name>
    <dbReference type="NCBI Taxonomy" id="2653354"/>
    <lineage>
        <taxon>Bacteria</taxon>
        <taxon>Bacillati</taxon>
        <taxon>Bacillota</taxon>
        <taxon>Bacilli</taxon>
        <taxon>Bacillales</taxon>
        <taxon>Bacillaceae</taxon>
        <taxon>Bacillus</taxon>
    </lineage>
</organism>
<protein>
    <recommendedName>
        <fullName evidence="4">Lipoprotein</fullName>
    </recommendedName>
</protein>
<dbReference type="AlphaFoldDB" id="A0A6I1FLX0"/>
<feature type="chain" id="PRO_5039289705" description="Lipoprotein" evidence="1">
    <location>
        <begin position="21"/>
        <end position="120"/>
    </location>
</feature>
<sequence length="120" mass="13533">MKKFLFFITFLTIVSCSLMGCISTNTYSGESEHWKGTFTLNHSGDQEVGEGELVYKGEDINHLKEVKWVNGSMSGEIEMEDRRIGLNSHCGGCAHQPESGEYEVTVEWNGKKETFSMKNQ</sequence>
<dbReference type="EMBL" id="WEIO01000004">
    <property type="protein sequence ID" value="KAB7707239.1"/>
    <property type="molecule type" value="Genomic_DNA"/>
</dbReference>
<evidence type="ECO:0000313" key="3">
    <source>
        <dbReference type="Proteomes" id="UP000429595"/>
    </source>
</evidence>
<keyword evidence="1" id="KW-0732">Signal</keyword>
<keyword evidence="3" id="KW-1185">Reference proteome</keyword>
<evidence type="ECO:0008006" key="4">
    <source>
        <dbReference type="Google" id="ProtNLM"/>
    </source>
</evidence>
<evidence type="ECO:0000313" key="2">
    <source>
        <dbReference type="EMBL" id="KAB7707239.1"/>
    </source>
</evidence>
<comment type="caution">
    <text evidence="2">The sequence shown here is derived from an EMBL/GenBank/DDBJ whole genome shotgun (WGS) entry which is preliminary data.</text>
</comment>
<evidence type="ECO:0000256" key="1">
    <source>
        <dbReference type="SAM" id="SignalP"/>
    </source>
</evidence>
<dbReference type="RefSeq" id="WP_152151307.1">
    <property type="nucleotide sequence ID" value="NZ_WEIO01000004.1"/>
</dbReference>
<proteinExistence type="predicted"/>
<dbReference type="Proteomes" id="UP000429595">
    <property type="component" value="Unassembled WGS sequence"/>
</dbReference>